<evidence type="ECO:0000313" key="1">
    <source>
        <dbReference type="EMBL" id="RKT53255.1"/>
    </source>
</evidence>
<dbReference type="RefSeq" id="WP_121003386.1">
    <property type="nucleotide sequence ID" value="NZ_RBXO01000001.1"/>
</dbReference>
<comment type="caution">
    <text evidence="1">The sequence shown here is derived from an EMBL/GenBank/DDBJ whole genome shotgun (WGS) entry which is preliminary data.</text>
</comment>
<organism evidence="1 2">
    <name type="scientific">Saccharothrix australiensis</name>
    <dbReference type="NCBI Taxonomy" id="2072"/>
    <lineage>
        <taxon>Bacteria</taxon>
        <taxon>Bacillati</taxon>
        <taxon>Actinomycetota</taxon>
        <taxon>Actinomycetes</taxon>
        <taxon>Pseudonocardiales</taxon>
        <taxon>Pseudonocardiaceae</taxon>
        <taxon>Saccharothrix</taxon>
    </lineage>
</organism>
<accession>A0A495VXZ6</accession>
<evidence type="ECO:0000313" key="2">
    <source>
        <dbReference type="Proteomes" id="UP000282084"/>
    </source>
</evidence>
<protein>
    <recommendedName>
        <fullName evidence="3">Beta-lactamase family protein</fullName>
    </recommendedName>
</protein>
<keyword evidence="2" id="KW-1185">Reference proteome</keyword>
<dbReference type="SUPFAM" id="SSF56601">
    <property type="entry name" value="beta-lactamase/transpeptidase-like"/>
    <property type="match status" value="1"/>
</dbReference>
<dbReference type="InterPro" id="IPR012338">
    <property type="entry name" value="Beta-lactam/transpept-like"/>
</dbReference>
<dbReference type="InterPro" id="IPR006311">
    <property type="entry name" value="TAT_signal"/>
</dbReference>
<gene>
    <name evidence="1" type="ORF">C8E97_1814</name>
</gene>
<dbReference type="Gene3D" id="3.40.710.10">
    <property type="entry name" value="DD-peptidase/beta-lactamase superfamily"/>
    <property type="match status" value="1"/>
</dbReference>
<reference evidence="1 2" key="1">
    <citation type="submission" date="2018-10" db="EMBL/GenBank/DDBJ databases">
        <title>Sequencing the genomes of 1000 actinobacteria strains.</title>
        <authorList>
            <person name="Klenk H.-P."/>
        </authorList>
    </citation>
    <scope>NUCLEOTIDE SEQUENCE [LARGE SCALE GENOMIC DNA]</scope>
    <source>
        <strain evidence="1 2">DSM 43800</strain>
    </source>
</reference>
<proteinExistence type="predicted"/>
<dbReference type="EMBL" id="RBXO01000001">
    <property type="protein sequence ID" value="RKT53255.1"/>
    <property type="molecule type" value="Genomic_DNA"/>
</dbReference>
<dbReference type="Proteomes" id="UP000282084">
    <property type="component" value="Unassembled WGS sequence"/>
</dbReference>
<dbReference type="OrthoDB" id="503335at2"/>
<name>A0A495VXZ6_9PSEU</name>
<dbReference type="PROSITE" id="PS51318">
    <property type="entry name" value="TAT"/>
    <property type="match status" value="1"/>
</dbReference>
<sequence>MPLTRRHLLSAGGAVGGALLLPGPPAAARGGDPDDWLGRLRAHRRHVAAVVDDGRGGRLAHRPHARQPLGSAVQVLHLAAYALAVERGVVAPDDRVTAGEWEAHHLGAGLDGGAHQRALRTLGLASTNGVTADDPHAVLTLDDLVGVLLRHGDHAAADHLGRRLAGLVRPAAVRAGWPDAPVPSYLGEGLRLVLGRRVEVERYLDDPRLQLEVVGHLPDVPKTYDGRRAWARDTWRGTAAGLHRLHRALDRFPGAVARLERGREVPDAVGFQGGSLPGVVTAGLRVRWPDGRVGTATVLVEEADEPWSRTAGGLVELVRRALLDPAALGELQAALA</sequence>
<dbReference type="AlphaFoldDB" id="A0A495VXZ6"/>
<evidence type="ECO:0008006" key="3">
    <source>
        <dbReference type="Google" id="ProtNLM"/>
    </source>
</evidence>